<evidence type="ECO:0000259" key="8">
    <source>
        <dbReference type="PROSITE" id="PS50968"/>
    </source>
</evidence>
<evidence type="ECO:0000256" key="4">
    <source>
        <dbReference type="ARBA" id="ARBA00022741"/>
    </source>
</evidence>
<dbReference type="InterPro" id="IPR011764">
    <property type="entry name" value="Biotin_carboxylation_dom"/>
</dbReference>
<organism evidence="11 12">
    <name type="scientific">Solirubrobacter deserti</name>
    <dbReference type="NCBI Taxonomy" id="2282478"/>
    <lineage>
        <taxon>Bacteria</taxon>
        <taxon>Bacillati</taxon>
        <taxon>Actinomycetota</taxon>
        <taxon>Thermoleophilia</taxon>
        <taxon>Solirubrobacterales</taxon>
        <taxon>Solirubrobacteraceae</taxon>
        <taxon>Solirubrobacter</taxon>
    </lineage>
</organism>
<evidence type="ECO:0000256" key="5">
    <source>
        <dbReference type="ARBA" id="ARBA00022840"/>
    </source>
</evidence>
<dbReference type="Gene3D" id="2.40.50.100">
    <property type="match status" value="1"/>
</dbReference>
<reference evidence="11" key="1">
    <citation type="submission" date="2022-10" db="EMBL/GenBank/DDBJ databases">
        <title>The WGS of Solirubrobacter sp. CPCC 204708.</title>
        <authorList>
            <person name="Jiang Z."/>
        </authorList>
    </citation>
    <scope>NUCLEOTIDE SEQUENCE</scope>
    <source>
        <strain evidence="11">CPCC 204708</strain>
    </source>
</reference>
<evidence type="ECO:0000256" key="6">
    <source>
        <dbReference type="ARBA" id="ARBA00023267"/>
    </source>
</evidence>
<dbReference type="PROSITE" id="PS50975">
    <property type="entry name" value="ATP_GRASP"/>
    <property type="match status" value="1"/>
</dbReference>
<dbReference type="Pfam" id="PF00289">
    <property type="entry name" value="Biotin_carb_N"/>
    <property type="match status" value="1"/>
</dbReference>
<evidence type="ECO:0000256" key="7">
    <source>
        <dbReference type="PROSITE-ProRule" id="PRU00409"/>
    </source>
</evidence>
<dbReference type="InterPro" id="IPR000089">
    <property type="entry name" value="Biotin_lipoyl"/>
</dbReference>
<dbReference type="SUPFAM" id="SSF52440">
    <property type="entry name" value="PreATP-grasp domain"/>
    <property type="match status" value="1"/>
</dbReference>
<comment type="caution">
    <text evidence="11">The sequence shown here is derived from an EMBL/GenBank/DDBJ whole genome shotgun (WGS) entry which is preliminary data.</text>
</comment>
<dbReference type="SUPFAM" id="SSF51230">
    <property type="entry name" value="Single hybrid motif"/>
    <property type="match status" value="1"/>
</dbReference>
<dbReference type="Gene3D" id="3.30.470.20">
    <property type="entry name" value="ATP-grasp fold, B domain"/>
    <property type="match status" value="1"/>
</dbReference>
<evidence type="ECO:0000313" key="11">
    <source>
        <dbReference type="EMBL" id="MDA0136167.1"/>
    </source>
</evidence>
<dbReference type="InterPro" id="IPR016185">
    <property type="entry name" value="PreATP-grasp_dom_sf"/>
</dbReference>
<gene>
    <name evidence="11" type="ORF">OJ962_01560</name>
</gene>
<dbReference type="PANTHER" id="PTHR18866:SF33">
    <property type="entry name" value="METHYLCROTONOYL-COA CARBOXYLASE SUBUNIT ALPHA, MITOCHONDRIAL-RELATED"/>
    <property type="match status" value="1"/>
</dbReference>
<keyword evidence="12" id="KW-1185">Reference proteome</keyword>
<evidence type="ECO:0000259" key="10">
    <source>
        <dbReference type="PROSITE" id="PS50979"/>
    </source>
</evidence>
<comment type="cofactor">
    <cofactor evidence="1">
        <name>biotin</name>
        <dbReference type="ChEBI" id="CHEBI:57586"/>
    </cofactor>
</comment>
<dbReference type="InterPro" id="IPR011053">
    <property type="entry name" value="Single_hybrid_motif"/>
</dbReference>
<evidence type="ECO:0000256" key="1">
    <source>
        <dbReference type="ARBA" id="ARBA00001953"/>
    </source>
</evidence>
<feature type="domain" description="ATP-grasp" evidence="9">
    <location>
        <begin position="107"/>
        <end position="299"/>
    </location>
</feature>
<evidence type="ECO:0000256" key="2">
    <source>
        <dbReference type="ARBA" id="ARBA00013263"/>
    </source>
</evidence>
<feature type="domain" description="Lipoyl-binding" evidence="8">
    <location>
        <begin position="513"/>
        <end position="587"/>
    </location>
</feature>
<feature type="domain" description="Biotin carboxylation" evidence="10">
    <location>
        <begin position="1"/>
        <end position="421"/>
    </location>
</feature>
<dbReference type="Pfam" id="PF02786">
    <property type="entry name" value="CPSase_L_D2"/>
    <property type="match status" value="1"/>
</dbReference>
<dbReference type="InterPro" id="IPR005482">
    <property type="entry name" value="Biotin_COase_C"/>
</dbReference>
<keyword evidence="5 7" id="KW-0067">ATP-binding</keyword>
<evidence type="ECO:0000256" key="3">
    <source>
        <dbReference type="ARBA" id="ARBA00022598"/>
    </source>
</evidence>
<dbReference type="CDD" id="cd06850">
    <property type="entry name" value="biotinyl_domain"/>
    <property type="match status" value="1"/>
</dbReference>
<name>A0ABT4RCA4_9ACTN</name>
<dbReference type="InterPro" id="IPR011054">
    <property type="entry name" value="Rudment_hybrid_motif"/>
</dbReference>
<dbReference type="PANTHER" id="PTHR18866">
    <property type="entry name" value="CARBOXYLASE:PYRUVATE/ACETYL-COA/PROPIONYL-COA CARBOXYLASE"/>
    <property type="match status" value="1"/>
</dbReference>
<dbReference type="SUPFAM" id="SSF56059">
    <property type="entry name" value="Glutathione synthetase ATP-binding domain-like"/>
    <property type="match status" value="1"/>
</dbReference>
<dbReference type="EMBL" id="JAPCID010000002">
    <property type="protein sequence ID" value="MDA0136167.1"/>
    <property type="molecule type" value="Genomic_DNA"/>
</dbReference>
<dbReference type="SMART" id="SM00878">
    <property type="entry name" value="Biotin_carb_C"/>
    <property type="match status" value="1"/>
</dbReference>
<evidence type="ECO:0000313" key="12">
    <source>
        <dbReference type="Proteomes" id="UP001147700"/>
    </source>
</evidence>
<proteinExistence type="predicted"/>
<protein>
    <recommendedName>
        <fullName evidence="2">biotin carboxylase</fullName>
        <ecNumber evidence="2">6.3.4.14</ecNumber>
    </recommendedName>
</protein>
<dbReference type="InterPro" id="IPR011761">
    <property type="entry name" value="ATP-grasp"/>
</dbReference>
<dbReference type="PROSITE" id="PS00867">
    <property type="entry name" value="CPSASE_2"/>
    <property type="match status" value="1"/>
</dbReference>
<dbReference type="InterPro" id="IPR050856">
    <property type="entry name" value="Biotin_carboxylase_complex"/>
</dbReference>
<keyword evidence="4 7" id="KW-0547">Nucleotide-binding</keyword>
<dbReference type="Pfam" id="PF00364">
    <property type="entry name" value="Biotin_lipoyl"/>
    <property type="match status" value="1"/>
</dbReference>
<dbReference type="Proteomes" id="UP001147700">
    <property type="component" value="Unassembled WGS sequence"/>
</dbReference>
<sequence>MFDSVLVANRGEIARRVLRTLHGLGIRSMAIYTEADRDAPHVREADAAELVSSYLSIDEIMVVAARCDAVHPGYGFLSENPAFARACEEMGVVFIGPSADAIELMGDKVRAKAAAEVAGVPVVPTYTPETAEYPVLVKAAAGGGGRGMRVVERPEDLADAMAAASREAAAGFGDDRVFLERFLPRARHIEVQVIGDTHGTVISLGERECTLQRRHQKVIEESPSPVVDAALREVFGREAVALAQAAGYVGAGTVEFIADADDPSQHFFLEMNARLQVEHPVTELVTGLDLVELQLRVAAGEPLDVQVEMTGHAIEARVNAEDLRFFPSAGPVLLARYPSGVRVDAAVETGSVVGTDYDSMIAKVIAHGPDRRTALARLDRALSNTAILGLETNVGFLRSLLARDDVRAGEMDTGLIGRLDPPEPPLTDEEAAAAWASAQLRRAGDDPWQRVDGWRLGGARAPSYWTLSVNGGAPISIEHNLKGSDPLRLCSGPWVAVDGWTWRVSEPSAEDLHHVAGDGELRAPMPGSVLLTPRAVGDEVKAGEPVVVLESMKMELSLTAPSDGTVTELKVKVGDKVGRDEIVAVVA</sequence>
<dbReference type="InterPro" id="IPR005479">
    <property type="entry name" value="CPAse_ATP-bd"/>
</dbReference>
<dbReference type="InterPro" id="IPR005481">
    <property type="entry name" value="BC-like_N"/>
</dbReference>
<accession>A0ABT4RCA4</accession>
<keyword evidence="6" id="KW-0092">Biotin</keyword>
<dbReference type="SUPFAM" id="SSF51246">
    <property type="entry name" value="Rudiment single hybrid motif"/>
    <property type="match status" value="1"/>
</dbReference>
<evidence type="ECO:0000259" key="9">
    <source>
        <dbReference type="PROSITE" id="PS50975"/>
    </source>
</evidence>
<dbReference type="PROSITE" id="PS50979">
    <property type="entry name" value="BC"/>
    <property type="match status" value="1"/>
</dbReference>
<dbReference type="PROSITE" id="PS00866">
    <property type="entry name" value="CPSASE_1"/>
    <property type="match status" value="1"/>
</dbReference>
<dbReference type="RefSeq" id="WP_202953099.1">
    <property type="nucleotide sequence ID" value="NZ_JAPCID010000002.1"/>
</dbReference>
<dbReference type="Pfam" id="PF02785">
    <property type="entry name" value="Biotin_carb_C"/>
    <property type="match status" value="1"/>
</dbReference>
<dbReference type="PROSITE" id="PS50968">
    <property type="entry name" value="BIOTINYL_LIPOYL"/>
    <property type="match status" value="1"/>
</dbReference>
<dbReference type="EC" id="6.3.4.14" evidence="2"/>
<keyword evidence="3" id="KW-0436">Ligase</keyword>